<reference evidence="1 2" key="1">
    <citation type="journal article" date="2023" name="Mol. Ecol. Resour.">
        <title>Chromosome-level genome assembly of a triploid poplar Populus alba 'Berolinensis'.</title>
        <authorList>
            <person name="Chen S."/>
            <person name="Yu Y."/>
            <person name="Wang X."/>
            <person name="Wang S."/>
            <person name="Zhang T."/>
            <person name="Zhou Y."/>
            <person name="He R."/>
            <person name="Meng N."/>
            <person name="Wang Y."/>
            <person name="Liu W."/>
            <person name="Liu Z."/>
            <person name="Liu J."/>
            <person name="Guo Q."/>
            <person name="Huang H."/>
            <person name="Sederoff R.R."/>
            <person name="Wang G."/>
            <person name="Qu G."/>
            <person name="Chen S."/>
        </authorList>
    </citation>
    <scope>NUCLEOTIDE SEQUENCE [LARGE SCALE GENOMIC DNA]</scope>
    <source>
        <strain evidence="1">SC-2020</strain>
    </source>
</reference>
<evidence type="ECO:0000313" key="2">
    <source>
        <dbReference type="Proteomes" id="UP001164929"/>
    </source>
</evidence>
<protein>
    <submittedName>
        <fullName evidence="1">Uncharacterized protein</fullName>
    </submittedName>
</protein>
<gene>
    <name evidence="1" type="ORF">NC653_001601</name>
</gene>
<dbReference type="EMBL" id="JAQIZT010000001">
    <property type="protein sequence ID" value="KAJ7011223.1"/>
    <property type="molecule type" value="Genomic_DNA"/>
</dbReference>
<keyword evidence="2" id="KW-1185">Reference proteome</keyword>
<proteinExistence type="predicted"/>
<comment type="caution">
    <text evidence="1">The sequence shown here is derived from an EMBL/GenBank/DDBJ whole genome shotgun (WGS) entry which is preliminary data.</text>
</comment>
<sequence>MEYFKLSSFLFLIIYFLLLSLSRHNTRIIQQIERERENYTVSSSSIFLRFFSFPLFHSPKKHQG</sequence>
<organism evidence="1 2">
    <name type="scientific">Populus alba x Populus x berolinensis</name>
    <dbReference type="NCBI Taxonomy" id="444605"/>
    <lineage>
        <taxon>Eukaryota</taxon>
        <taxon>Viridiplantae</taxon>
        <taxon>Streptophyta</taxon>
        <taxon>Embryophyta</taxon>
        <taxon>Tracheophyta</taxon>
        <taxon>Spermatophyta</taxon>
        <taxon>Magnoliopsida</taxon>
        <taxon>eudicotyledons</taxon>
        <taxon>Gunneridae</taxon>
        <taxon>Pentapetalae</taxon>
        <taxon>rosids</taxon>
        <taxon>fabids</taxon>
        <taxon>Malpighiales</taxon>
        <taxon>Salicaceae</taxon>
        <taxon>Saliceae</taxon>
        <taxon>Populus</taxon>
    </lineage>
</organism>
<dbReference type="AlphaFoldDB" id="A0AAD6RLN4"/>
<name>A0AAD6RLN4_9ROSI</name>
<accession>A0AAD6RLN4</accession>
<evidence type="ECO:0000313" key="1">
    <source>
        <dbReference type="EMBL" id="KAJ7011223.1"/>
    </source>
</evidence>
<dbReference type="Proteomes" id="UP001164929">
    <property type="component" value="Chromosome 1"/>
</dbReference>